<dbReference type="Proteomes" id="UP001177341">
    <property type="component" value="Unassembled WGS sequence"/>
</dbReference>
<evidence type="ECO:0000313" key="2">
    <source>
        <dbReference type="EMBL" id="MDO6451933.1"/>
    </source>
</evidence>
<dbReference type="Gene3D" id="2.40.160.10">
    <property type="entry name" value="Porin"/>
    <property type="match status" value="1"/>
</dbReference>
<evidence type="ECO:0000313" key="5">
    <source>
        <dbReference type="Proteomes" id="UP001177341"/>
    </source>
</evidence>
<keyword evidence="1" id="KW-0732">Signal</keyword>
<gene>
    <name evidence="2" type="ORF">Q4490_00015</name>
    <name evidence="3" type="ORF">Q8W30_17575</name>
</gene>
<dbReference type="RefSeq" id="WP_215151062.1">
    <property type="nucleotide sequence ID" value="NZ_CAXHZV010000027.1"/>
</dbReference>
<dbReference type="SUPFAM" id="SSF56935">
    <property type="entry name" value="Porins"/>
    <property type="match status" value="1"/>
</dbReference>
<dbReference type="AlphaFoldDB" id="A0AAW7XCJ2"/>
<comment type="caution">
    <text evidence="2">The sequence shown here is derived from an EMBL/GenBank/DDBJ whole genome shotgun (WGS) entry which is preliminary data.</text>
</comment>
<dbReference type="Proteomes" id="UP001169862">
    <property type="component" value="Unassembled WGS sequence"/>
</dbReference>
<reference evidence="2" key="1">
    <citation type="submission" date="2023-07" db="EMBL/GenBank/DDBJ databases">
        <title>Genome content predicts the carbon catabolic preferences of heterotrophic bacteria.</title>
        <authorList>
            <person name="Gralka M."/>
        </authorList>
    </citation>
    <scope>NUCLEOTIDE SEQUENCE</scope>
    <source>
        <strain evidence="3">5G01</strain>
        <strain evidence="2">I2M16</strain>
    </source>
</reference>
<accession>A0AAW7XCJ2</accession>
<feature type="signal peptide" evidence="1">
    <location>
        <begin position="1"/>
        <end position="22"/>
    </location>
</feature>
<proteinExistence type="predicted"/>
<evidence type="ECO:0000256" key="1">
    <source>
        <dbReference type="SAM" id="SignalP"/>
    </source>
</evidence>
<dbReference type="InterPro" id="IPR016963">
    <property type="entry name" value="Glycoporin_RafY"/>
</dbReference>
<sequence>MKKRLLLATTIAAICASGAANAELELNASLELDIDTFDSAERERRYDQNGHVELGAMGMTTHGDYFAKAVGVVRLQTDGDDNVEVRDVYFQIGNSTWDALFGRFEAVNLFPLGKDTVVTKAGGVQVYEANLVRGRAGDDGGQIAFHYNPTNEIRFELASIYGDADTAGDNGTAISGIRPAISFSYPNIRVTAGMEKVKYDLVGGGEVDKTGYGINTGINMGDGFVNLAVAHLKDDEADAKITSFAANMTYGPFGLGYIHSNEEVGSSDDMKLDTLYAAYTVQIFDMENASVTFAGSMSKAKNAGSDDKSNALRVRFNYAF</sequence>
<dbReference type="Pfam" id="PF16966">
    <property type="entry name" value="Porin_8"/>
    <property type="match status" value="1"/>
</dbReference>
<evidence type="ECO:0000313" key="4">
    <source>
        <dbReference type="Proteomes" id="UP001169862"/>
    </source>
</evidence>
<dbReference type="EMBL" id="JAUYVO010000019">
    <property type="protein sequence ID" value="MDP2524378.1"/>
    <property type="molecule type" value="Genomic_DNA"/>
</dbReference>
<keyword evidence="5" id="KW-1185">Reference proteome</keyword>
<dbReference type="InterPro" id="IPR023614">
    <property type="entry name" value="Porin_dom_sf"/>
</dbReference>
<dbReference type="EMBL" id="JAUOPG010000001">
    <property type="protein sequence ID" value="MDO6451933.1"/>
    <property type="molecule type" value="Genomic_DNA"/>
</dbReference>
<organism evidence="2 4">
    <name type="scientific">Neptunomonas phycophila</name>
    <dbReference type="NCBI Taxonomy" id="1572645"/>
    <lineage>
        <taxon>Bacteria</taxon>
        <taxon>Pseudomonadati</taxon>
        <taxon>Pseudomonadota</taxon>
        <taxon>Gammaproteobacteria</taxon>
        <taxon>Oceanospirillales</taxon>
        <taxon>Oceanospirillaceae</taxon>
        <taxon>Neptunomonas</taxon>
    </lineage>
</organism>
<name>A0AAW7XCJ2_9GAMM</name>
<feature type="chain" id="PRO_5043600057" evidence="1">
    <location>
        <begin position="23"/>
        <end position="320"/>
    </location>
</feature>
<evidence type="ECO:0000313" key="3">
    <source>
        <dbReference type="EMBL" id="MDP2524378.1"/>
    </source>
</evidence>
<protein>
    <submittedName>
        <fullName evidence="2">Carbohydrate porin</fullName>
    </submittedName>
</protein>